<comment type="caution">
    <text evidence="2">The sequence shown here is derived from an EMBL/GenBank/DDBJ whole genome shotgun (WGS) entry which is preliminary data.</text>
</comment>
<gene>
    <name evidence="2" type="ORF">OBO34_06915</name>
</gene>
<sequence>MSIYETIERRIKGKTEMPEELEQELIRRIAVIEEEGGVCEDLPKLDWALTVIIAALLGILPVILVACGIF</sequence>
<feature type="transmembrane region" description="Helical" evidence="1">
    <location>
        <begin position="47"/>
        <end position="69"/>
    </location>
</feature>
<accession>A0A9J6QTJ5</accession>
<evidence type="ECO:0000313" key="2">
    <source>
        <dbReference type="EMBL" id="MCU7378083.1"/>
    </source>
</evidence>
<keyword evidence="1" id="KW-0472">Membrane</keyword>
<protein>
    <submittedName>
        <fullName evidence="2">Uncharacterized protein</fullName>
    </submittedName>
</protein>
<keyword evidence="1" id="KW-0812">Transmembrane</keyword>
<organism evidence="2 3">
    <name type="scientific">Hominibacterium faecale</name>
    <dbReference type="NCBI Taxonomy" id="2839743"/>
    <lineage>
        <taxon>Bacteria</taxon>
        <taxon>Bacillati</taxon>
        <taxon>Bacillota</taxon>
        <taxon>Clostridia</taxon>
        <taxon>Peptostreptococcales</taxon>
        <taxon>Anaerovoracaceae</taxon>
        <taxon>Hominibacterium</taxon>
    </lineage>
</organism>
<proteinExistence type="predicted"/>
<evidence type="ECO:0000256" key="1">
    <source>
        <dbReference type="SAM" id="Phobius"/>
    </source>
</evidence>
<dbReference type="AlphaFoldDB" id="A0A9J6QTJ5"/>
<keyword evidence="3" id="KW-1185">Reference proteome</keyword>
<dbReference type="Proteomes" id="UP001065549">
    <property type="component" value="Unassembled WGS sequence"/>
</dbReference>
<dbReference type="EMBL" id="JAOSHN010000002">
    <property type="protein sequence ID" value="MCU7378083.1"/>
    <property type="molecule type" value="Genomic_DNA"/>
</dbReference>
<dbReference type="RefSeq" id="WP_148398869.1">
    <property type="nucleotide sequence ID" value="NZ_JAJAGH010000006.1"/>
</dbReference>
<reference evidence="2" key="1">
    <citation type="submission" date="2022-09" db="EMBL/GenBank/DDBJ databases">
        <title>Culturomic study of gut microbiota in children with autism spectrum disorder.</title>
        <authorList>
            <person name="Efimov B.A."/>
            <person name="Chaplin A.V."/>
            <person name="Sokolova S.R."/>
            <person name="Pikina A.P."/>
            <person name="Korzhanova M."/>
            <person name="Belova V."/>
            <person name="Korostin D."/>
        </authorList>
    </citation>
    <scope>NUCLEOTIDE SEQUENCE</scope>
    <source>
        <strain evidence="2">ASD5510</strain>
    </source>
</reference>
<keyword evidence="1" id="KW-1133">Transmembrane helix</keyword>
<name>A0A9J6QTJ5_9FIRM</name>
<evidence type="ECO:0000313" key="3">
    <source>
        <dbReference type="Proteomes" id="UP001065549"/>
    </source>
</evidence>